<evidence type="ECO:0000313" key="3">
    <source>
        <dbReference type="Proteomes" id="UP000435177"/>
    </source>
</evidence>
<gene>
    <name evidence="2" type="ORF">GNP94_13890</name>
</gene>
<dbReference type="EMBL" id="WOAA01000011">
    <property type="protein sequence ID" value="MUG67085.1"/>
    <property type="molecule type" value="Genomic_DNA"/>
</dbReference>
<feature type="chain" id="PRO_5046638823" evidence="1">
    <location>
        <begin position="33"/>
        <end position="661"/>
    </location>
</feature>
<accession>A0ABW9T4N5</accession>
<proteinExistence type="predicted"/>
<sequence length="661" mass="74376">MMGTRHSWTSKLLKVVLSAAAVLPFITTSASASSVFIDANPYKAFHDTYDESDPDRKFRDALDMKFYNVELDIMVDTNRTRYEGPQYPDYLQGKVKLYVKHDAAAWPNTRHLYQYFEDMAAQIAARGGSIHGDGRSIIVNLDMKTANSPNYEDVADSLQAIFTHYESYMSHGYIGSANSFTERAITVCLSGADALKNAYFNYISGRTGKLLAFKDEVYSITHSRYGNVADYFPNAADIYHRFYAVHWKHIESGFDTLMPGNWSQEEEQRLKDMMYMAEQKGYTLRFYSLNGNEGAWHYKFPNGDGDAAQRWTQFAYMNHKLGTRHFVSTDSYQSMTKLFNHFLVPLRDYNHRVEKPGGTQNGVDVSVSITDDRRVVEVHKAEGLFNNNLWYSVGSVRDDGYIQWVTNERINPGGQNKNGVQPHSDVTNVGGQQIVVQVNKTDGTGSGLWANIGRLEPNSTITWITNERIAIGGSHTSGDWPHIAIDGDRAVLVYLNGGKLHYHTGRINTSNYSITWSNSGTINNQNGERPDVAFQDGRIVVVYRDGGRLNYTTGTWGQNGNITWNASGSMGGQDGKDPAVAFIGTDKIIELHTSQNTGLIWYNIGELEWPNIRWIHNYVWDSGVSSRPSVDYNAATNLLVDLHKSGMNDALWYNTGSIHFP</sequence>
<keyword evidence="3" id="KW-1185">Reference proteome</keyword>
<comment type="caution">
    <text evidence="2">The sequence shown here is derived from an EMBL/GenBank/DDBJ whole genome shotgun (WGS) entry which is preliminary data.</text>
</comment>
<name>A0ABW9T4N5_9BACL</name>
<organism evidence="2 3">
    <name type="scientific">Paenibacillus campinasensis</name>
    <dbReference type="NCBI Taxonomy" id="66347"/>
    <lineage>
        <taxon>Bacteria</taxon>
        <taxon>Bacillati</taxon>
        <taxon>Bacillota</taxon>
        <taxon>Bacilli</taxon>
        <taxon>Bacillales</taxon>
        <taxon>Paenibacillaceae</taxon>
        <taxon>Paenibacillus</taxon>
    </lineage>
</organism>
<feature type="signal peptide" evidence="1">
    <location>
        <begin position="1"/>
        <end position="32"/>
    </location>
</feature>
<evidence type="ECO:0000313" key="2">
    <source>
        <dbReference type="EMBL" id="MUG67085.1"/>
    </source>
</evidence>
<dbReference type="RefSeq" id="WP_155618277.1">
    <property type="nucleotide sequence ID" value="NZ_WOAA01000011.1"/>
</dbReference>
<dbReference type="Proteomes" id="UP000435177">
    <property type="component" value="Unassembled WGS sequence"/>
</dbReference>
<reference evidence="2 3" key="1">
    <citation type="submission" date="2019-11" db="EMBL/GenBank/DDBJ databases">
        <title>Draft genome sequences of five Paenibacillus species of dairy origin.</title>
        <authorList>
            <person name="Olajide A.M."/>
            <person name="Chen S."/>
            <person name="Lapointe G."/>
        </authorList>
    </citation>
    <scope>NUCLEOTIDE SEQUENCE [LARGE SCALE GENOMIC DNA]</scope>
    <source>
        <strain evidence="2 3">3CS1</strain>
    </source>
</reference>
<keyword evidence="1" id="KW-0732">Signal</keyword>
<evidence type="ECO:0000256" key="1">
    <source>
        <dbReference type="SAM" id="SignalP"/>
    </source>
</evidence>
<protein>
    <submittedName>
        <fullName evidence="2">Uncharacterized protein</fullName>
    </submittedName>
</protein>